<organism evidence="1 2">
    <name type="scientific">Candidatus Sulfomarinibacter kjeldsenii</name>
    <dbReference type="NCBI Taxonomy" id="2885994"/>
    <lineage>
        <taxon>Bacteria</taxon>
        <taxon>Pseudomonadati</taxon>
        <taxon>Acidobacteriota</taxon>
        <taxon>Thermoanaerobaculia</taxon>
        <taxon>Thermoanaerobaculales</taxon>
        <taxon>Candidatus Sulfomarinibacteraceae</taxon>
        <taxon>Candidatus Sulfomarinibacter</taxon>
    </lineage>
</organism>
<accession>A0A8J7C303</accession>
<dbReference type="AlphaFoldDB" id="A0A8J7C303"/>
<proteinExistence type="predicted"/>
<comment type="caution">
    <text evidence="1">The sequence shown here is derived from an EMBL/GenBank/DDBJ whole genome shotgun (WGS) entry which is preliminary data.</text>
</comment>
<name>A0A8J7C303_9BACT</name>
<evidence type="ECO:0000313" key="1">
    <source>
        <dbReference type="EMBL" id="MBD3869855.1"/>
    </source>
</evidence>
<reference evidence="1 2" key="1">
    <citation type="submission" date="2020-08" db="EMBL/GenBank/DDBJ databases">
        <title>Acidobacteriota in marine sediments use diverse sulfur dissimilation pathways.</title>
        <authorList>
            <person name="Wasmund K."/>
        </authorList>
    </citation>
    <scope>NUCLEOTIDE SEQUENCE [LARGE SCALE GENOMIC DNA]</scope>
    <source>
        <strain evidence="1">MAG AM3-A</strain>
    </source>
</reference>
<sequence>MSDRFLTIDVSSELSTLCKAQLRGTWQLPAELVRLALRLGAAEVSVRSRMRRFEISWEGPTIDDEVIADLRSALDTKLAPEGRQRAIAALERSGSEALLWAAGLRGARLQVTCSDGDRRWDFEYRSRRRLNRSLGTASDTASSVVIQWRCAGLDKRRASRWLAIASRFAPARIFLDGTALPTGFVGGLYHLQLEEPVPCRLGLTRVGEEPVLWLLRDGMVSARASVPGYPPFEAAVELGDLVATGASAADMRRTVAPFLGELVDRAAWMMVQVSARLPEMAAAERERLGILLLRAARKGIRTEEISTLPLLEMASENDLRLSIEGIRQLADQRGGVLAAIEASERAAGGFMDPQSTLLASSEVRQLLTRLTAVRFQSPSRHRRNFHRHVRDRLRATAVDLRRRIRGFLLHREVPPSNRHPQESEVLEAIRSAISPIGVSLCEGQGSTGWTMRGVVVPRSHPAIVAAADLISADAAWLYPLLLALDTGWDPPEDLRRRWLEAPESVAFER</sequence>
<dbReference type="EMBL" id="JACXWA010000009">
    <property type="protein sequence ID" value="MBD3869855.1"/>
    <property type="molecule type" value="Genomic_DNA"/>
</dbReference>
<dbReference type="Proteomes" id="UP000598633">
    <property type="component" value="Unassembled WGS sequence"/>
</dbReference>
<evidence type="ECO:0000313" key="2">
    <source>
        <dbReference type="Proteomes" id="UP000598633"/>
    </source>
</evidence>
<protein>
    <submittedName>
        <fullName evidence="1">Uncharacterized protein</fullName>
    </submittedName>
</protein>
<gene>
    <name evidence="1" type="ORF">IFJ97_00680</name>
</gene>